<sequence length="115" mass="13201">MKNDLKVRGNIGSEERKRNKSWHCVFYRPQHRSKDIRAKGKMYNAEEQSEVQDLRKLAAPTSFLLFSLHIESCTSVIQCNINSDSLTVSVVNHKIGDLDYMDVVRNRFGMLNAGN</sequence>
<dbReference type="Proteomes" id="UP001642540">
    <property type="component" value="Unassembled WGS sequence"/>
</dbReference>
<gene>
    <name evidence="1" type="ORF">ODALV1_LOCUS29343</name>
</gene>
<dbReference type="EMBL" id="CAXLJM020000151">
    <property type="protein sequence ID" value="CAL8143198.1"/>
    <property type="molecule type" value="Genomic_DNA"/>
</dbReference>
<proteinExistence type="predicted"/>
<protein>
    <submittedName>
        <fullName evidence="1">Uncharacterized protein</fullName>
    </submittedName>
</protein>
<comment type="caution">
    <text evidence="1">The sequence shown here is derived from an EMBL/GenBank/DDBJ whole genome shotgun (WGS) entry which is preliminary data.</text>
</comment>
<evidence type="ECO:0000313" key="1">
    <source>
        <dbReference type="EMBL" id="CAL8143198.1"/>
    </source>
</evidence>
<evidence type="ECO:0000313" key="2">
    <source>
        <dbReference type="Proteomes" id="UP001642540"/>
    </source>
</evidence>
<name>A0ABP1S496_9HEXA</name>
<accession>A0ABP1S496</accession>
<reference evidence="1 2" key="1">
    <citation type="submission" date="2024-08" db="EMBL/GenBank/DDBJ databases">
        <authorList>
            <person name="Cucini C."/>
            <person name="Frati F."/>
        </authorList>
    </citation>
    <scope>NUCLEOTIDE SEQUENCE [LARGE SCALE GENOMIC DNA]</scope>
</reference>
<organism evidence="1 2">
    <name type="scientific">Orchesella dallaii</name>
    <dbReference type="NCBI Taxonomy" id="48710"/>
    <lineage>
        <taxon>Eukaryota</taxon>
        <taxon>Metazoa</taxon>
        <taxon>Ecdysozoa</taxon>
        <taxon>Arthropoda</taxon>
        <taxon>Hexapoda</taxon>
        <taxon>Collembola</taxon>
        <taxon>Entomobryomorpha</taxon>
        <taxon>Entomobryoidea</taxon>
        <taxon>Orchesellidae</taxon>
        <taxon>Orchesellinae</taxon>
        <taxon>Orchesella</taxon>
    </lineage>
</organism>
<keyword evidence="2" id="KW-1185">Reference proteome</keyword>